<name>U6L9C2_EIMTE</name>
<feature type="non-terminal residue" evidence="2">
    <location>
        <position position="1"/>
    </location>
</feature>
<dbReference type="GeneID" id="25257529"/>
<feature type="compositionally biased region" description="Low complexity" evidence="1">
    <location>
        <begin position="302"/>
        <end position="329"/>
    </location>
</feature>
<organism evidence="2 3">
    <name type="scientific">Eimeria tenella</name>
    <name type="common">Coccidian parasite</name>
    <dbReference type="NCBI Taxonomy" id="5802"/>
    <lineage>
        <taxon>Eukaryota</taxon>
        <taxon>Sar</taxon>
        <taxon>Alveolata</taxon>
        <taxon>Apicomplexa</taxon>
        <taxon>Conoidasida</taxon>
        <taxon>Coccidia</taxon>
        <taxon>Eucoccidiorida</taxon>
        <taxon>Eimeriorina</taxon>
        <taxon>Eimeriidae</taxon>
        <taxon>Eimeria</taxon>
    </lineage>
</organism>
<evidence type="ECO:0000313" key="3">
    <source>
        <dbReference type="Proteomes" id="UP000030747"/>
    </source>
</evidence>
<dbReference type="EMBL" id="HG676997">
    <property type="protein sequence ID" value="CDJ44380.1"/>
    <property type="molecule type" value="Genomic_DNA"/>
</dbReference>
<proteinExistence type="predicted"/>
<accession>U6L9C2</accession>
<keyword evidence="3" id="KW-1185">Reference proteome</keyword>
<sequence>GLGFGGLRRGSAQVEKAKLCLDDPSHWVSGVQLLNSLDMEALCEGPPWQQPQLQQQSLQLLLLKAKLLHRLHAANEPQQHPGLTREELATEAESVLRTVLLLQPLYAPAWLCWGKLHDTLFLSALKQRHQQQQLLLQQQQQKMHKQQVLQQQQIHQDAPPNADGSANPPHASSSSSSGDSAAAETSAADWAALQLHLAAAVTGYVMDIQLRPVKSSLYMSRVLWLLSYDGDTRPPTQTAAAAATAAAAGAAPLDPAAAVAAAAAGVPVDGTADPTAAAAAAAASARMMPPGAPGDSPHSPEAAAAGSAAAPAAGSPAAAAATAARESSL</sequence>
<feature type="region of interest" description="Disordered" evidence="1">
    <location>
        <begin position="146"/>
        <end position="182"/>
    </location>
</feature>
<dbReference type="RefSeq" id="XP_013235129.1">
    <property type="nucleotide sequence ID" value="XM_013379675.1"/>
</dbReference>
<reference evidence="2" key="1">
    <citation type="submission" date="2013-10" db="EMBL/GenBank/DDBJ databases">
        <title>Genomic analysis of the causative agents of coccidiosis in chickens.</title>
        <authorList>
            <person name="Reid A.J."/>
            <person name="Blake D."/>
            <person name="Billington K."/>
            <person name="Browne H."/>
            <person name="Dunn M."/>
            <person name="Hung S."/>
            <person name="Kawahara F."/>
            <person name="Miranda-Saavedra D."/>
            <person name="Mourier T."/>
            <person name="Nagra H."/>
            <person name="Otto T.D."/>
            <person name="Rawlings N."/>
            <person name="Sanchez A."/>
            <person name="Sanders M."/>
            <person name="Subramaniam C."/>
            <person name="Tay Y."/>
            <person name="Dear P."/>
            <person name="Doerig C."/>
            <person name="Gruber A."/>
            <person name="Parkinson J."/>
            <person name="Shirley M."/>
            <person name="Wan K.L."/>
            <person name="Berriman M."/>
            <person name="Tomley F."/>
            <person name="Pain A."/>
        </authorList>
    </citation>
    <scope>NUCLEOTIDE SEQUENCE [LARGE SCALE GENOMIC DNA]</scope>
    <source>
        <strain evidence="2">Houghton</strain>
    </source>
</reference>
<dbReference type="VEuPathDB" id="ToxoDB:ETH_00042450"/>
<protein>
    <submittedName>
        <fullName evidence="2">Uncharacterized protein</fullName>
    </submittedName>
</protein>
<evidence type="ECO:0000313" key="2">
    <source>
        <dbReference type="EMBL" id="CDJ44380.1"/>
    </source>
</evidence>
<feature type="compositionally biased region" description="Low complexity" evidence="1">
    <location>
        <begin position="165"/>
        <end position="182"/>
    </location>
</feature>
<feature type="region of interest" description="Disordered" evidence="1">
    <location>
        <begin position="286"/>
        <end position="329"/>
    </location>
</feature>
<evidence type="ECO:0000256" key="1">
    <source>
        <dbReference type="SAM" id="MobiDB-lite"/>
    </source>
</evidence>
<gene>
    <name evidence="2" type="ORF">ETH_00042450</name>
</gene>
<dbReference type="OrthoDB" id="348618at2759"/>
<dbReference type="AlphaFoldDB" id="U6L9C2"/>
<reference evidence="2" key="2">
    <citation type="submission" date="2013-10" db="EMBL/GenBank/DDBJ databases">
        <authorList>
            <person name="Aslett M."/>
        </authorList>
    </citation>
    <scope>NUCLEOTIDE SEQUENCE [LARGE SCALE GENOMIC DNA]</scope>
    <source>
        <strain evidence="2">Houghton</strain>
    </source>
</reference>
<dbReference type="VEuPathDB" id="ToxoDB:ETH2_0719600"/>
<feature type="compositionally biased region" description="Low complexity" evidence="1">
    <location>
        <begin position="146"/>
        <end position="156"/>
    </location>
</feature>
<dbReference type="Proteomes" id="UP000030747">
    <property type="component" value="Unassembled WGS sequence"/>
</dbReference>
<feature type="non-terminal residue" evidence="2">
    <location>
        <position position="329"/>
    </location>
</feature>